<keyword evidence="4 10" id="KW-0067">ATP-binding</keyword>
<dbReference type="Gene3D" id="3.40.50.300">
    <property type="entry name" value="P-loop containing nucleotide triphosphate hydrolases"/>
    <property type="match status" value="1"/>
</dbReference>
<dbReference type="InterPro" id="IPR027417">
    <property type="entry name" value="P-loop_NTPase"/>
</dbReference>
<dbReference type="InterPro" id="IPR017871">
    <property type="entry name" value="ABC_transporter-like_CS"/>
</dbReference>
<dbReference type="PROSITE" id="PS00211">
    <property type="entry name" value="ABC_TRANSPORTER_1"/>
    <property type="match status" value="1"/>
</dbReference>
<dbReference type="InterPro" id="IPR039421">
    <property type="entry name" value="Type_1_exporter"/>
</dbReference>
<dbReference type="KEGG" id="mik:FOE78_23080"/>
<evidence type="ECO:0000256" key="1">
    <source>
        <dbReference type="ARBA" id="ARBA00004651"/>
    </source>
</evidence>
<feature type="transmembrane region" description="Helical" evidence="7">
    <location>
        <begin position="164"/>
        <end position="189"/>
    </location>
</feature>
<dbReference type="GO" id="GO:0005524">
    <property type="term" value="F:ATP binding"/>
    <property type="evidence" value="ECO:0007669"/>
    <property type="project" value="UniProtKB-KW"/>
</dbReference>
<dbReference type="PROSITE" id="PS50929">
    <property type="entry name" value="ABC_TM1F"/>
    <property type="match status" value="1"/>
</dbReference>
<name>A0A516Q4V5_9ACTN</name>
<gene>
    <name evidence="10" type="ORF">FOE78_23080</name>
</gene>
<dbReference type="EMBL" id="CP041692">
    <property type="protein sequence ID" value="QDP98402.1"/>
    <property type="molecule type" value="Genomic_DNA"/>
</dbReference>
<evidence type="ECO:0000256" key="4">
    <source>
        <dbReference type="ARBA" id="ARBA00022840"/>
    </source>
</evidence>
<feature type="domain" description="ABC transmembrane type-1" evidence="9">
    <location>
        <begin position="34"/>
        <end position="308"/>
    </location>
</feature>
<evidence type="ECO:0000313" key="11">
    <source>
        <dbReference type="Proteomes" id="UP000319263"/>
    </source>
</evidence>
<evidence type="ECO:0000313" key="10">
    <source>
        <dbReference type="EMBL" id="QDP98402.1"/>
    </source>
</evidence>
<keyword evidence="5 7" id="KW-1133">Transmembrane helix</keyword>
<proteinExistence type="predicted"/>
<keyword evidence="2 7" id="KW-0812">Transmembrane</keyword>
<keyword evidence="11" id="KW-1185">Reference proteome</keyword>
<dbReference type="GO" id="GO:0140359">
    <property type="term" value="F:ABC-type transporter activity"/>
    <property type="evidence" value="ECO:0007669"/>
    <property type="project" value="InterPro"/>
</dbReference>
<accession>A0A516Q4V5</accession>
<feature type="transmembrane region" description="Helical" evidence="7">
    <location>
        <begin position="31"/>
        <end position="52"/>
    </location>
</feature>
<keyword evidence="6 7" id="KW-0472">Membrane</keyword>
<evidence type="ECO:0000259" key="9">
    <source>
        <dbReference type="PROSITE" id="PS50929"/>
    </source>
</evidence>
<reference evidence="10 11" key="1">
    <citation type="submission" date="2019-07" db="EMBL/GenBank/DDBJ databases">
        <title>Microlunatus dokdonensis sp. nov. isolated from the rhizospheric soil of the wild plant Elymus tsukushiensis.</title>
        <authorList>
            <person name="Ghim S.-Y."/>
            <person name="Hwang Y.-J."/>
            <person name="Son J.-S."/>
            <person name="Shin J.-H."/>
        </authorList>
    </citation>
    <scope>NUCLEOTIDE SEQUENCE [LARGE SCALE GENOMIC DNA]</scope>
    <source>
        <strain evidence="10 11">KUDC0627</strain>
    </source>
</reference>
<dbReference type="SUPFAM" id="SSF90123">
    <property type="entry name" value="ABC transporter transmembrane region"/>
    <property type="match status" value="1"/>
</dbReference>
<evidence type="ECO:0000256" key="6">
    <source>
        <dbReference type="ARBA" id="ARBA00023136"/>
    </source>
</evidence>
<comment type="subcellular location">
    <subcellularLocation>
        <location evidence="1">Cell membrane</location>
        <topology evidence="1">Multi-pass membrane protein</topology>
    </subcellularLocation>
</comment>
<evidence type="ECO:0000256" key="5">
    <source>
        <dbReference type="ARBA" id="ARBA00022989"/>
    </source>
</evidence>
<dbReference type="InterPro" id="IPR003439">
    <property type="entry name" value="ABC_transporter-like_ATP-bd"/>
</dbReference>
<feature type="domain" description="ABC transporter" evidence="8">
    <location>
        <begin position="361"/>
        <end position="603"/>
    </location>
</feature>
<evidence type="ECO:0000256" key="7">
    <source>
        <dbReference type="SAM" id="Phobius"/>
    </source>
</evidence>
<dbReference type="InterPro" id="IPR011527">
    <property type="entry name" value="ABC1_TM_dom"/>
</dbReference>
<dbReference type="Pfam" id="PF00005">
    <property type="entry name" value="ABC_tran"/>
    <property type="match status" value="1"/>
</dbReference>
<dbReference type="GO" id="GO:0005886">
    <property type="term" value="C:plasma membrane"/>
    <property type="evidence" value="ECO:0007669"/>
    <property type="project" value="UniProtKB-SubCell"/>
</dbReference>
<sequence>MGEADDKAPLLERLTGFGTHIRLMWTVAPGWSTFCLAASLLGVACNIANMIVVGRLVGALSAVVLHDAAARPLWGWFVVFAVAAVLGQISGAAMTWAGARTSAGYRARLDELIGEAGLQPADLGTLEDEKTAQRLSTLAENSRSWLLRFGMTGSWEFLVTKLTALGAAAVVFSWHWWVPLVIIACFVLVSRQVRGWLDELLDNVFERPNADRQRADYISRLMIHPEAAKEIRVFGIAGWLEQRYVRSWHAAQDVFWPHTGRRRLILIMVMVAEALVIGGSLALLGYQAYVGAVAVGLVTTYLVAILGLEAFGPMGDVESGLMRTTVFLRNLVSLRRSLGLPDLRPAELPAPTVPSGGALGIEVKDLTFGYPSRTEPTLRGLSLEVPPGQSLAVVGVNGAGKSTLIKLIAGLYRPDQGSVRVGGGDPFVDVDESGRVAVVFQDFVHYPLSLRDNVAFGAMGRAGDDVAATALQRAAGDELLAALGDGWDTPLSKDFEGGTDLSGGQWQRVALARALAAVAGGAGVLVLDEPTAALDVRAEAAIFDRFLDLTHGVTTILVSHRLSTVRRAERIVVLDGNTGRISEDGSHQELMAAGGAYAEMFTLQARRFALAGGTGDSAGAGA</sequence>
<dbReference type="RefSeq" id="WP_143988341.1">
    <property type="nucleotide sequence ID" value="NZ_CP041692.1"/>
</dbReference>
<evidence type="ECO:0000259" key="8">
    <source>
        <dbReference type="PROSITE" id="PS50893"/>
    </source>
</evidence>
<dbReference type="InterPro" id="IPR036640">
    <property type="entry name" value="ABC1_TM_sf"/>
</dbReference>
<dbReference type="Gene3D" id="1.20.1560.10">
    <property type="entry name" value="ABC transporter type 1, transmembrane domain"/>
    <property type="match status" value="1"/>
</dbReference>
<dbReference type="GO" id="GO:0016887">
    <property type="term" value="F:ATP hydrolysis activity"/>
    <property type="evidence" value="ECO:0007669"/>
    <property type="project" value="InterPro"/>
</dbReference>
<feature type="transmembrane region" description="Helical" evidence="7">
    <location>
        <begin position="73"/>
        <end position="99"/>
    </location>
</feature>
<feature type="transmembrane region" description="Helical" evidence="7">
    <location>
        <begin position="264"/>
        <end position="283"/>
    </location>
</feature>
<dbReference type="SUPFAM" id="SSF52540">
    <property type="entry name" value="P-loop containing nucleoside triphosphate hydrolases"/>
    <property type="match status" value="1"/>
</dbReference>
<keyword evidence="3" id="KW-0547">Nucleotide-binding</keyword>
<dbReference type="PANTHER" id="PTHR24221:SF654">
    <property type="entry name" value="ATP-BINDING CASSETTE SUB-FAMILY B MEMBER 6"/>
    <property type="match status" value="1"/>
</dbReference>
<protein>
    <submittedName>
        <fullName evidence="10">ABC transporter ATP-binding protein</fullName>
    </submittedName>
</protein>
<evidence type="ECO:0000256" key="2">
    <source>
        <dbReference type="ARBA" id="ARBA00022692"/>
    </source>
</evidence>
<dbReference type="AlphaFoldDB" id="A0A516Q4V5"/>
<organism evidence="10 11">
    <name type="scientific">Microlunatus elymi</name>
    <dbReference type="NCBI Taxonomy" id="2596828"/>
    <lineage>
        <taxon>Bacteria</taxon>
        <taxon>Bacillati</taxon>
        <taxon>Actinomycetota</taxon>
        <taxon>Actinomycetes</taxon>
        <taxon>Propionibacteriales</taxon>
        <taxon>Propionibacteriaceae</taxon>
        <taxon>Microlunatus</taxon>
    </lineage>
</organism>
<dbReference type="OrthoDB" id="3801191at2"/>
<dbReference type="PANTHER" id="PTHR24221">
    <property type="entry name" value="ATP-BINDING CASSETTE SUB-FAMILY B"/>
    <property type="match status" value="1"/>
</dbReference>
<dbReference type="Proteomes" id="UP000319263">
    <property type="component" value="Chromosome"/>
</dbReference>
<dbReference type="SMART" id="SM00382">
    <property type="entry name" value="AAA"/>
    <property type="match status" value="1"/>
</dbReference>
<dbReference type="InterPro" id="IPR003593">
    <property type="entry name" value="AAA+_ATPase"/>
</dbReference>
<dbReference type="PROSITE" id="PS50893">
    <property type="entry name" value="ABC_TRANSPORTER_2"/>
    <property type="match status" value="1"/>
</dbReference>
<evidence type="ECO:0000256" key="3">
    <source>
        <dbReference type="ARBA" id="ARBA00022741"/>
    </source>
</evidence>
<dbReference type="GO" id="GO:0034040">
    <property type="term" value="F:ATPase-coupled lipid transmembrane transporter activity"/>
    <property type="evidence" value="ECO:0007669"/>
    <property type="project" value="TreeGrafter"/>
</dbReference>
<feature type="transmembrane region" description="Helical" evidence="7">
    <location>
        <begin position="289"/>
        <end position="312"/>
    </location>
</feature>